<evidence type="ECO:0000313" key="2">
    <source>
        <dbReference type="Proteomes" id="UP000301309"/>
    </source>
</evidence>
<dbReference type="AlphaFoldDB" id="A0A4D4KND6"/>
<protein>
    <recommendedName>
        <fullName evidence="3">Transposase DDE domain-containing protein</fullName>
    </recommendedName>
</protein>
<comment type="caution">
    <text evidence="1">The sequence shown here is derived from an EMBL/GenBank/DDBJ whole genome shotgun (WGS) entry which is preliminary data.</text>
</comment>
<organism evidence="1 2">
    <name type="scientific">Streptomyces violaceusniger</name>
    <dbReference type="NCBI Taxonomy" id="68280"/>
    <lineage>
        <taxon>Bacteria</taxon>
        <taxon>Bacillati</taxon>
        <taxon>Actinomycetota</taxon>
        <taxon>Actinomycetes</taxon>
        <taxon>Kitasatosporales</taxon>
        <taxon>Streptomycetaceae</taxon>
        <taxon>Streptomyces</taxon>
        <taxon>Streptomyces violaceusniger group</taxon>
    </lineage>
</organism>
<sequence>MARGPELRGAEGREHRAECAAEAMATAVEAGCTGPRVLRTDSQFSNAGVIAACRRTAARFSSHLPREPSIKRAVAAIDDTT</sequence>
<accession>A0A4D4KND6</accession>
<dbReference type="EMBL" id="BJHW01000001">
    <property type="protein sequence ID" value="GDY49714.1"/>
    <property type="molecule type" value="Genomic_DNA"/>
</dbReference>
<evidence type="ECO:0008006" key="3">
    <source>
        <dbReference type="Google" id="ProtNLM"/>
    </source>
</evidence>
<evidence type="ECO:0000313" key="1">
    <source>
        <dbReference type="EMBL" id="GDY49714.1"/>
    </source>
</evidence>
<reference evidence="1 2" key="1">
    <citation type="journal article" date="2020" name="Int. J. Syst. Evol. Microbiol.">
        <title>Reclassification of Streptomyces castelarensis and Streptomyces sporoclivatus as later heterotypic synonyms of Streptomyces antimycoticus.</title>
        <authorList>
            <person name="Komaki H."/>
            <person name="Tamura T."/>
        </authorList>
    </citation>
    <scope>NUCLEOTIDE SEQUENCE [LARGE SCALE GENOMIC DNA]</scope>
    <source>
        <strain evidence="1 2">NBRC 13459</strain>
    </source>
</reference>
<name>A0A4D4KND6_STRVO</name>
<dbReference type="Proteomes" id="UP000301309">
    <property type="component" value="Unassembled WGS sequence"/>
</dbReference>
<keyword evidence="2" id="KW-1185">Reference proteome</keyword>
<proteinExistence type="predicted"/>
<dbReference type="OrthoDB" id="3718343at2"/>
<gene>
    <name evidence="1" type="ORF">SVIO_003370</name>
</gene>